<protein>
    <recommendedName>
        <fullName evidence="3">DUF3500 domain-containing protein</fullName>
    </recommendedName>
</protein>
<dbReference type="InterPro" id="IPR021889">
    <property type="entry name" value="DUF3500"/>
</dbReference>
<dbReference type="AlphaFoldDB" id="A0AAE4CMT0"/>
<dbReference type="EMBL" id="JAVDXW010000001">
    <property type="protein sequence ID" value="MDR7303730.1"/>
    <property type="molecule type" value="Genomic_DNA"/>
</dbReference>
<keyword evidence="2" id="KW-1185">Reference proteome</keyword>
<evidence type="ECO:0008006" key="3">
    <source>
        <dbReference type="Google" id="ProtNLM"/>
    </source>
</evidence>
<gene>
    <name evidence="1" type="ORF">JOF55_003911</name>
</gene>
<dbReference type="PANTHER" id="PTHR37489">
    <property type="entry name" value="DUF3500 DOMAIN-CONTAINING PROTEIN"/>
    <property type="match status" value="1"/>
</dbReference>
<dbReference type="RefSeq" id="WP_310276266.1">
    <property type="nucleotide sequence ID" value="NZ_JAVDXW010000001.1"/>
</dbReference>
<evidence type="ECO:0000313" key="1">
    <source>
        <dbReference type="EMBL" id="MDR7303730.1"/>
    </source>
</evidence>
<accession>A0AAE4CMT0</accession>
<comment type="caution">
    <text evidence="1">The sequence shown here is derived from an EMBL/GenBank/DDBJ whole genome shotgun (WGS) entry which is preliminary data.</text>
</comment>
<dbReference type="PANTHER" id="PTHR37489:SF1">
    <property type="entry name" value="DUF3500 DOMAIN-CONTAINING PROTEIN"/>
    <property type="match status" value="1"/>
</dbReference>
<sequence>MTAEQCTPRDVATAMAEAAAEWIATLDDTQRSDGVWHWPGSPAADHERVRWYYTPTDHGGLTLHRMAPHQQRAAMRLLAAGLSDAGYATATTIMGLENVLDRTENFTAGFARDRGRDPGMYYLRVFGDPQSGRPWAWRYGGHHVSVNHLVVDGEVVAGTPCFLGADPAVSPLLGGRELRPLGGVEDIARELLHSLDSQERDRATLSTTAPVDIISGNRVRLSDGDRPIPLPDLWRGHFDDQPLEDRLWSMHNNLEAHLGVTESDHRAVELTKAPKGIAARDLPPERREHLRELLEVYIGRMPSGLVERERARFDGDLLDEVHFAWAGGAERGEPHYYRVQGPHLLAEWDHTQRGVNHAHSVWRDPTHDFGLDVLAQHRAAHHTSGTSRRKNE</sequence>
<reference evidence="1" key="1">
    <citation type="submission" date="2023-07" db="EMBL/GenBank/DDBJ databases">
        <title>Sequencing the genomes of 1000 actinobacteria strains.</title>
        <authorList>
            <person name="Klenk H.-P."/>
        </authorList>
    </citation>
    <scope>NUCLEOTIDE SEQUENCE</scope>
    <source>
        <strain evidence="1">DSM 45977</strain>
    </source>
</reference>
<proteinExistence type="predicted"/>
<evidence type="ECO:0000313" key="2">
    <source>
        <dbReference type="Proteomes" id="UP001180845"/>
    </source>
</evidence>
<dbReference type="Proteomes" id="UP001180845">
    <property type="component" value="Unassembled WGS sequence"/>
</dbReference>
<organism evidence="1 2">
    <name type="scientific">Haloactinomyces albus</name>
    <dbReference type="NCBI Taxonomy" id="1352928"/>
    <lineage>
        <taxon>Bacteria</taxon>
        <taxon>Bacillati</taxon>
        <taxon>Actinomycetota</taxon>
        <taxon>Actinomycetes</taxon>
        <taxon>Actinopolysporales</taxon>
        <taxon>Actinopolysporaceae</taxon>
        <taxon>Haloactinomyces</taxon>
    </lineage>
</organism>
<dbReference type="Pfam" id="PF12006">
    <property type="entry name" value="DUF3500"/>
    <property type="match status" value="1"/>
</dbReference>
<name>A0AAE4CMT0_9ACTN</name>